<evidence type="ECO:0000256" key="1">
    <source>
        <dbReference type="ARBA" id="ARBA00004651"/>
    </source>
</evidence>
<evidence type="ECO:0000256" key="6">
    <source>
        <dbReference type="ARBA" id="ARBA00022989"/>
    </source>
</evidence>
<proteinExistence type="inferred from homology"/>
<reference evidence="9 10" key="1">
    <citation type="submission" date="2018-07" db="EMBL/GenBank/DDBJ databases">
        <title>Venubactetium sediminum gen. nov., sp. nov., isolated from a marine solar saltern.</title>
        <authorList>
            <person name="Wang S."/>
        </authorList>
    </citation>
    <scope>NUCLEOTIDE SEQUENCE [LARGE SCALE GENOMIC DNA]</scope>
    <source>
        <strain evidence="9 10">WD2A32</strain>
    </source>
</reference>
<name>A0A369TBZ8_9PROT</name>
<dbReference type="EMBL" id="QPMH01000008">
    <property type="protein sequence ID" value="RDD61925.1"/>
    <property type="molecule type" value="Genomic_DNA"/>
</dbReference>
<comment type="similarity">
    <text evidence="2 8">Belongs to the 4-toluene sulfonate uptake permease (TSUP) (TC 2.A.102) family.</text>
</comment>
<gene>
    <name evidence="9" type="ORF">DRB17_10590</name>
</gene>
<feature type="transmembrane region" description="Helical" evidence="8">
    <location>
        <begin position="84"/>
        <end position="102"/>
    </location>
</feature>
<feature type="transmembrane region" description="Helical" evidence="8">
    <location>
        <begin position="185"/>
        <end position="210"/>
    </location>
</feature>
<dbReference type="PANTHER" id="PTHR30269">
    <property type="entry name" value="TRANSMEMBRANE PROTEIN YFCA"/>
    <property type="match status" value="1"/>
</dbReference>
<feature type="transmembrane region" description="Helical" evidence="8">
    <location>
        <begin position="12"/>
        <end position="35"/>
    </location>
</feature>
<dbReference type="RefSeq" id="WP_114582169.1">
    <property type="nucleotide sequence ID" value="NZ_QPMH01000008.1"/>
</dbReference>
<evidence type="ECO:0000256" key="8">
    <source>
        <dbReference type="RuleBase" id="RU363041"/>
    </source>
</evidence>
<evidence type="ECO:0000256" key="7">
    <source>
        <dbReference type="ARBA" id="ARBA00023136"/>
    </source>
</evidence>
<dbReference type="PANTHER" id="PTHR30269:SF37">
    <property type="entry name" value="MEMBRANE TRANSPORTER PROTEIN"/>
    <property type="match status" value="1"/>
</dbReference>
<dbReference type="Proteomes" id="UP000253941">
    <property type="component" value="Unassembled WGS sequence"/>
</dbReference>
<evidence type="ECO:0000256" key="4">
    <source>
        <dbReference type="ARBA" id="ARBA00022475"/>
    </source>
</evidence>
<evidence type="ECO:0000313" key="9">
    <source>
        <dbReference type="EMBL" id="RDD61925.1"/>
    </source>
</evidence>
<comment type="subcellular location">
    <subcellularLocation>
        <location evidence="1 8">Cell membrane</location>
        <topology evidence="1 8">Multi-pass membrane protein</topology>
    </subcellularLocation>
</comment>
<feature type="transmembrane region" description="Helical" evidence="8">
    <location>
        <begin position="132"/>
        <end position="156"/>
    </location>
</feature>
<evidence type="ECO:0000313" key="10">
    <source>
        <dbReference type="Proteomes" id="UP000253941"/>
    </source>
</evidence>
<evidence type="ECO:0000256" key="5">
    <source>
        <dbReference type="ARBA" id="ARBA00022692"/>
    </source>
</evidence>
<protein>
    <recommendedName>
        <fullName evidence="8">Probable membrane transporter protein</fullName>
    </recommendedName>
</protein>
<evidence type="ECO:0000256" key="3">
    <source>
        <dbReference type="ARBA" id="ARBA00022448"/>
    </source>
</evidence>
<feature type="transmembrane region" description="Helical" evidence="8">
    <location>
        <begin position="41"/>
        <end position="63"/>
    </location>
</feature>
<dbReference type="InterPro" id="IPR002781">
    <property type="entry name" value="TM_pro_TauE-like"/>
</dbReference>
<dbReference type="Pfam" id="PF01925">
    <property type="entry name" value="TauE"/>
    <property type="match status" value="1"/>
</dbReference>
<keyword evidence="4 8" id="KW-1003">Cell membrane</keyword>
<keyword evidence="5 8" id="KW-0812">Transmembrane</keyword>
<accession>A0A369TBZ8</accession>
<keyword evidence="3" id="KW-0813">Transport</keyword>
<dbReference type="GO" id="GO:0005886">
    <property type="term" value="C:plasma membrane"/>
    <property type="evidence" value="ECO:0007669"/>
    <property type="project" value="UniProtKB-SubCell"/>
</dbReference>
<dbReference type="AlphaFoldDB" id="A0A369TBZ8"/>
<organism evidence="9 10">
    <name type="scientific">Ferruginivarius sediminum</name>
    <dbReference type="NCBI Taxonomy" id="2661937"/>
    <lineage>
        <taxon>Bacteria</taxon>
        <taxon>Pseudomonadati</taxon>
        <taxon>Pseudomonadota</taxon>
        <taxon>Alphaproteobacteria</taxon>
        <taxon>Rhodospirillales</taxon>
        <taxon>Rhodospirillaceae</taxon>
        <taxon>Ferruginivarius</taxon>
    </lineage>
</organism>
<keyword evidence="7 8" id="KW-0472">Membrane</keyword>
<feature type="transmembrane region" description="Helical" evidence="8">
    <location>
        <begin position="231"/>
        <end position="249"/>
    </location>
</feature>
<comment type="caution">
    <text evidence="9">The sequence shown here is derived from an EMBL/GenBank/DDBJ whole genome shotgun (WGS) entry which is preliminary data.</text>
</comment>
<dbReference type="InterPro" id="IPR052017">
    <property type="entry name" value="TSUP"/>
</dbReference>
<evidence type="ECO:0000256" key="2">
    <source>
        <dbReference type="ARBA" id="ARBA00009142"/>
    </source>
</evidence>
<keyword evidence="10" id="KW-1185">Reference proteome</keyword>
<sequence length="250" mass="25655">MEAEIAGLLPPGLSAVAAAVLIATAAVTSFLTAAVGVGGGVVLLAVMAVLVPPAALIPVHGVVQAGSNVGRTLVLRRHVRVGPLLGFGIGSLGGAALGGLIVVDLPPAWVRTGLGLFILYAVWGPKPDLGRAGLWLGGGVSSFLTMFFGATGPFVATIVKRLEFDRLTHVGTFSACMSLQHGIKIAAFGALGFAFAPWLPLLAGMIASGFAGTLIGRQVLVRLQDRRFHRLLNIVLTLLAARLVWAGLFG</sequence>
<feature type="transmembrane region" description="Helical" evidence="8">
    <location>
        <begin position="108"/>
        <end position="125"/>
    </location>
</feature>
<keyword evidence="6 8" id="KW-1133">Transmembrane helix</keyword>